<evidence type="ECO:0000256" key="1">
    <source>
        <dbReference type="SAM" id="MobiDB-lite"/>
    </source>
</evidence>
<accession>A0A5E4A3F9</accession>
<evidence type="ECO:0000313" key="3">
    <source>
        <dbReference type="EMBL" id="VTJ51614.1"/>
    </source>
</evidence>
<evidence type="ECO:0000313" key="4">
    <source>
        <dbReference type="Proteomes" id="UP000335636"/>
    </source>
</evidence>
<dbReference type="AlphaFoldDB" id="A0A5E4A3F9"/>
<dbReference type="EMBL" id="WJEC01008104">
    <property type="protein sequence ID" value="KAF7463907.1"/>
    <property type="molecule type" value="Genomic_DNA"/>
</dbReference>
<reference evidence="3 4" key="1">
    <citation type="submission" date="2019-04" db="EMBL/GenBank/DDBJ databases">
        <authorList>
            <person name="Alioto T."/>
            <person name="Alioto T."/>
        </authorList>
    </citation>
    <scope>NUCLEOTIDE SEQUENCE [LARGE SCALE GENOMIC DNA]</scope>
</reference>
<sequence length="126" mass="13877">MHFHSTNRDTQGTEREGHTRSLAPRGYLEIRQTESTPRWLHTLDTVGGLLGSGRRRPQGDSGHKVGGSAPGFAELRSAVSEVAASLQQFTRTSPSVDFSRAGVLLALRLRRSQGRLFIIIIDILLE</sequence>
<reference evidence="2" key="2">
    <citation type="submission" date="2020-08" db="EMBL/GenBank/DDBJ databases">
        <authorList>
            <person name="Shumante A."/>
            <person name="Zimin A.V."/>
            <person name="Puiu D."/>
            <person name="Salzberg S.L."/>
        </authorList>
    </citation>
    <scope>NUCLEOTIDE SEQUENCE</scope>
    <source>
        <strain evidence="2">WC2-LM</strain>
        <tissue evidence="2">Liver</tissue>
    </source>
</reference>
<dbReference type="EMBL" id="CABDUW010000006">
    <property type="protein sequence ID" value="VTJ51614.1"/>
    <property type="molecule type" value="Genomic_DNA"/>
</dbReference>
<feature type="region of interest" description="Disordered" evidence="1">
    <location>
        <begin position="1"/>
        <end position="28"/>
    </location>
</feature>
<protein>
    <submittedName>
        <fullName evidence="3">Uncharacterized protein</fullName>
    </submittedName>
</protein>
<evidence type="ECO:0000313" key="2">
    <source>
        <dbReference type="EMBL" id="KAF7463907.1"/>
    </source>
</evidence>
<gene>
    <name evidence="2" type="ORF">GHT09_008297</name>
    <name evidence="3" type="ORF">MONAX_5E031056</name>
</gene>
<dbReference type="Proteomes" id="UP000335636">
    <property type="component" value="Unassembled WGS sequence"/>
</dbReference>
<proteinExistence type="predicted"/>
<organism evidence="3 4">
    <name type="scientific">Marmota monax</name>
    <name type="common">Woodchuck</name>
    <dbReference type="NCBI Taxonomy" id="9995"/>
    <lineage>
        <taxon>Eukaryota</taxon>
        <taxon>Metazoa</taxon>
        <taxon>Chordata</taxon>
        <taxon>Craniata</taxon>
        <taxon>Vertebrata</taxon>
        <taxon>Euteleostomi</taxon>
        <taxon>Mammalia</taxon>
        <taxon>Eutheria</taxon>
        <taxon>Euarchontoglires</taxon>
        <taxon>Glires</taxon>
        <taxon>Rodentia</taxon>
        <taxon>Sciuromorpha</taxon>
        <taxon>Sciuridae</taxon>
        <taxon>Xerinae</taxon>
        <taxon>Marmotini</taxon>
        <taxon>Marmota</taxon>
    </lineage>
</organism>
<keyword evidence="4" id="KW-1185">Reference proteome</keyword>
<feature type="region of interest" description="Disordered" evidence="1">
    <location>
        <begin position="50"/>
        <end position="69"/>
    </location>
</feature>
<name>A0A5E4A3F9_MARMO</name>
<dbReference type="Proteomes" id="UP000662637">
    <property type="component" value="Unassembled WGS sequence"/>
</dbReference>